<dbReference type="AlphaFoldDB" id="A0AA37S3T4"/>
<keyword evidence="8" id="KW-0282">Flagellum</keyword>
<dbReference type="Pfam" id="PF02465">
    <property type="entry name" value="FliD_N"/>
    <property type="match status" value="1"/>
</dbReference>
<evidence type="ECO:0000313" key="8">
    <source>
        <dbReference type="EMBL" id="GLQ03488.1"/>
    </source>
</evidence>
<gene>
    <name evidence="8" type="primary">lafB</name>
    <name evidence="8" type="ORF">GCM10007914_23690</name>
</gene>
<dbReference type="InterPro" id="IPR040026">
    <property type="entry name" value="FliD"/>
</dbReference>
<comment type="function">
    <text evidence="5">Required for morphogenesis and for the elongation of the flagellar filament by facilitating polymerization of the flagellin monomers at the tip of growing filament. Forms a capping structure, which prevents flagellin subunits (transported through the central channel of the flagellum) from leaking out without polymerization at the distal end.</text>
</comment>
<feature type="domain" description="Flagellar hook-associated protein 2 C-terminal" evidence="7">
    <location>
        <begin position="213"/>
        <end position="424"/>
    </location>
</feature>
<dbReference type="InterPro" id="IPR010809">
    <property type="entry name" value="FliD_C"/>
</dbReference>
<evidence type="ECO:0000256" key="4">
    <source>
        <dbReference type="ARBA" id="ARBA00023143"/>
    </source>
</evidence>
<comment type="subcellular location">
    <subcellularLocation>
        <location evidence="5">Secreted</location>
    </subcellularLocation>
    <subcellularLocation>
        <location evidence="5">Bacterial flagellum</location>
    </subcellularLocation>
</comment>
<comment type="similarity">
    <text evidence="1 5">Belongs to the FliD family.</text>
</comment>
<organism evidence="8 9">
    <name type="scientific">Pseudoalteromonas tetraodonis GFC</name>
    <dbReference type="NCBI Taxonomy" id="1315271"/>
    <lineage>
        <taxon>Bacteria</taxon>
        <taxon>Pseudomonadati</taxon>
        <taxon>Pseudomonadota</taxon>
        <taxon>Gammaproteobacteria</taxon>
        <taxon>Alteromonadales</taxon>
        <taxon>Pseudoalteromonadaceae</taxon>
        <taxon>Pseudoalteromonas</taxon>
    </lineage>
</organism>
<dbReference type="GO" id="GO:0005576">
    <property type="term" value="C:extracellular region"/>
    <property type="evidence" value="ECO:0007669"/>
    <property type="project" value="UniProtKB-SubCell"/>
</dbReference>
<keyword evidence="4 5" id="KW-0975">Bacterial flagellum</keyword>
<comment type="caution">
    <text evidence="8">The sequence shown here is derived from an EMBL/GenBank/DDBJ whole genome shotgun (WGS) entry which is preliminary data.</text>
</comment>
<evidence type="ECO:0000313" key="9">
    <source>
        <dbReference type="Proteomes" id="UP001161408"/>
    </source>
</evidence>
<evidence type="ECO:0000259" key="7">
    <source>
        <dbReference type="Pfam" id="PF07195"/>
    </source>
</evidence>
<dbReference type="PANTHER" id="PTHR30288">
    <property type="entry name" value="FLAGELLAR CAP/ASSEMBLY PROTEIN FLID"/>
    <property type="match status" value="1"/>
</dbReference>
<evidence type="ECO:0000256" key="5">
    <source>
        <dbReference type="RuleBase" id="RU362066"/>
    </source>
</evidence>
<keyword evidence="3" id="KW-0175">Coiled coil</keyword>
<name>A0AA37S3T4_9GAMM</name>
<dbReference type="PANTHER" id="PTHR30288:SF0">
    <property type="entry name" value="FLAGELLAR HOOK-ASSOCIATED PROTEIN 2"/>
    <property type="match status" value="1"/>
</dbReference>
<dbReference type="InterPro" id="IPR003481">
    <property type="entry name" value="FliD_N"/>
</dbReference>
<keyword evidence="8" id="KW-0966">Cell projection</keyword>
<evidence type="ECO:0000256" key="2">
    <source>
        <dbReference type="ARBA" id="ARBA00011255"/>
    </source>
</evidence>
<dbReference type="Pfam" id="PF07195">
    <property type="entry name" value="FliD_C"/>
    <property type="match status" value="1"/>
</dbReference>
<keyword evidence="5" id="KW-0964">Secreted</keyword>
<evidence type="ECO:0000259" key="6">
    <source>
        <dbReference type="Pfam" id="PF02465"/>
    </source>
</evidence>
<keyword evidence="9" id="KW-1185">Reference proteome</keyword>
<reference evidence="8" key="2">
    <citation type="submission" date="2023-01" db="EMBL/GenBank/DDBJ databases">
        <title>Draft genome sequence of Pseudoalteromonas tetraodonis strain NBRC 103034.</title>
        <authorList>
            <person name="Sun Q."/>
            <person name="Mori K."/>
        </authorList>
    </citation>
    <scope>NUCLEOTIDE SEQUENCE</scope>
    <source>
        <strain evidence="8">NBRC 103034</strain>
    </source>
</reference>
<comment type="subunit">
    <text evidence="2 5">Homopentamer.</text>
</comment>
<dbReference type="GO" id="GO:0007155">
    <property type="term" value="P:cell adhesion"/>
    <property type="evidence" value="ECO:0007669"/>
    <property type="project" value="InterPro"/>
</dbReference>
<evidence type="ECO:0000256" key="1">
    <source>
        <dbReference type="ARBA" id="ARBA00009764"/>
    </source>
</evidence>
<dbReference type="RefSeq" id="WP_096038283.1">
    <property type="nucleotide sequence ID" value="NZ_BJXY01000021.1"/>
</dbReference>
<reference evidence="8" key="1">
    <citation type="journal article" date="2014" name="Int. J. Syst. Evol. Microbiol.">
        <title>Complete genome sequence of Corynebacterium casei LMG S-19264T (=DSM 44701T), isolated from a smear-ripened cheese.</title>
        <authorList>
            <consortium name="US DOE Joint Genome Institute (JGI-PGF)"/>
            <person name="Walter F."/>
            <person name="Albersmeier A."/>
            <person name="Kalinowski J."/>
            <person name="Ruckert C."/>
        </authorList>
    </citation>
    <scope>NUCLEOTIDE SEQUENCE</scope>
    <source>
        <strain evidence="8">NBRC 103034</strain>
    </source>
</reference>
<dbReference type="GO" id="GO:0009424">
    <property type="term" value="C:bacterial-type flagellum hook"/>
    <property type="evidence" value="ECO:0007669"/>
    <property type="project" value="UniProtKB-UniRule"/>
</dbReference>
<keyword evidence="8" id="KW-0969">Cilium</keyword>
<accession>A0AA37S3T4</accession>
<dbReference type="EMBL" id="BSNE01000014">
    <property type="protein sequence ID" value="GLQ03488.1"/>
    <property type="molecule type" value="Genomic_DNA"/>
</dbReference>
<evidence type="ECO:0000256" key="3">
    <source>
        <dbReference type="ARBA" id="ARBA00023054"/>
    </source>
</evidence>
<sequence length="432" mass="46096">MSSAIGINPGQLASQYTQIERSAKDQQLSTKSSLFSNQIKAFDSLKSKLSSFFDDLQASLKDTSSLFSNTATVSNPSALGVSATGTAASGEYDVFVEQLAQAHQVALSFDPAKALTTDGELSIDLAGSAFSVDFASLGADASLTDVANAINSHVDNSGVKASVVRSGTETFLTLTSAESGAANQVGVSFTPAADANGSDITNAITNKQDLTLAQDAIVKLGANSALTITSSSNKLDTVIDGVTIDLTQAQSPGDQPIHISINQDQESSKENIQSFVDKFNSLTNGITSNQYLKRDNMAAGLARSLRNDFQGTFEGKTLFSVGIEFDRSGNLKIDNKKLEEAMATNPEQLTSMLTGENGLLSKLETRVEPFTKSYGLMTDKKQSLQASLNIVTRQQKDHEVSMEQVYQRYLSQFTQMQQTIAQLESTMGQFGS</sequence>
<dbReference type="Proteomes" id="UP001161408">
    <property type="component" value="Unassembled WGS sequence"/>
</dbReference>
<proteinExistence type="inferred from homology"/>
<dbReference type="GO" id="GO:0009421">
    <property type="term" value="C:bacterial-type flagellum filament cap"/>
    <property type="evidence" value="ECO:0007669"/>
    <property type="project" value="InterPro"/>
</dbReference>
<protein>
    <recommendedName>
        <fullName evidence="5">Flagellar hook-associated protein 2</fullName>
        <shortName evidence="5">HAP2</shortName>
    </recommendedName>
    <alternativeName>
        <fullName evidence="5">Flagellar cap protein</fullName>
    </alternativeName>
</protein>
<feature type="domain" description="Flagellar hook-associated protein 2 N-terminal" evidence="6">
    <location>
        <begin position="6"/>
        <end position="103"/>
    </location>
</feature>
<dbReference type="GO" id="GO:0071973">
    <property type="term" value="P:bacterial-type flagellum-dependent cell motility"/>
    <property type="evidence" value="ECO:0007669"/>
    <property type="project" value="TreeGrafter"/>
</dbReference>